<evidence type="ECO:0000259" key="1">
    <source>
        <dbReference type="Pfam" id="PF01973"/>
    </source>
</evidence>
<gene>
    <name evidence="2" type="ORF">H4683_002114</name>
</gene>
<dbReference type="RefSeq" id="WP_192598762.1">
    <property type="nucleotide sequence ID" value="NZ_JADBEL010000010.1"/>
</dbReference>
<organism evidence="2 3">
    <name type="scientific">Sporosarcina limicola</name>
    <dbReference type="NCBI Taxonomy" id="34101"/>
    <lineage>
        <taxon>Bacteria</taxon>
        <taxon>Bacillati</taxon>
        <taxon>Bacillota</taxon>
        <taxon>Bacilli</taxon>
        <taxon>Bacillales</taxon>
        <taxon>Caryophanaceae</taxon>
        <taxon>Sporosarcina</taxon>
    </lineage>
</organism>
<dbReference type="PANTHER" id="PTHR41786:SF1">
    <property type="entry name" value="6-HYDROXYMETHYLPTERIN DIPHOSPHOKINASE MPTE-LIKE DOMAIN-CONTAINING PROTEIN"/>
    <property type="match status" value="1"/>
</dbReference>
<sequence>MSYIVSRVQSDSGQDIYMYEKNGQKIGLNSLYSPGKEAERFIKKLEYLEKNFVILIGFGNGALLEGLLKSKAYDRNIHFLFIEPFCEVEVSDDLANQITSTHKVSFFYAENFNAITFSKYIAKYMSIPVSIQVHPNYSKIEDPVIKDCLQVITDGIETVQVFKNTQAAFAIDWIIEPLLNIRSLPKSMNIKSFQGKYKGERAILVASGPSLKEHIPFLQDNKESFHLFSVGSALRALLVNDIEPDYVVTMDAGATNYETHFKDLNYNGALIYETVSNSKIQDNHKGSLIVSRNIAEHITVQFSDEMYSFTQTSPSVAILALQVIAYLGFSEVYFVGQDLALVDGEYYAKDVQHHEAVKNIKEELLVVNNQGKQVGTTRALKIFLEAFEELIKNLPNEMSLYNLSEQGAKIEGTQFIKESTILKGNKKNSTVPKQLIQSSVDPNHFIQTFIVKLDALKRDVLVASAGLKRHIKIGVVNTNDMSKVLRDFRKASKHTILEDVILANLKFVFNSIVNNIQLLSSEQNNTSKGYLALIKELETFYRLVIAYCDEISKDKRLTQYK</sequence>
<name>A0A927RD51_9BACL</name>
<dbReference type="AlphaFoldDB" id="A0A927RD51"/>
<feature type="domain" description="6-hydroxymethylpterin diphosphokinase MptE-like" evidence="1">
    <location>
        <begin position="180"/>
        <end position="342"/>
    </location>
</feature>
<reference evidence="2" key="1">
    <citation type="submission" date="2020-10" db="EMBL/GenBank/DDBJ databases">
        <title>Genomic Encyclopedia of Type Strains, Phase IV (KMG-IV): sequencing the most valuable type-strain genomes for metagenomic binning, comparative biology and taxonomic classification.</title>
        <authorList>
            <person name="Goeker M."/>
        </authorList>
    </citation>
    <scope>NUCLEOTIDE SEQUENCE</scope>
    <source>
        <strain evidence="2">DSM 13886</strain>
    </source>
</reference>
<dbReference type="Proteomes" id="UP000658225">
    <property type="component" value="Unassembled WGS sequence"/>
</dbReference>
<dbReference type="PANTHER" id="PTHR41786">
    <property type="entry name" value="MOTILITY ACCESSORY FACTOR MAF"/>
    <property type="match status" value="1"/>
</dbReference>
<accession>A0A927RD51</accession>
<evidence type="ECO:0000313" key="3">
    <source>
        <dbReference type="Proteomes" id="UP000658225"/>
    </source>
</evidence>
<dbReference type="Pfam" id="PF01973">
    <property type="entry name" value="MptE-like"/>
    <property type="match status" value="1"/>
</dbReference>
<evidence type="ECO:0000313" key="2">
    <source>
        <dbReference type="EMBL" id="MBE1555015.1"/>
    </source>
</evidence>
<dbReference type="InterPro" id="IPR002826">
    <property type="entry name" value="MptE-like"/>
</dbReference>
<protein>
    <recommendedName>
        <fullName evidence="1">6-hydroxymethylpterin diphosphokinase MptE-like domain-containing protein</fullName>
    </recommendedName>
</protein>
<dbReference type="EMBL" id="JADBEL010000010">
    <property type="protein sequence ID" value="MBE1555015.1"/>
    <property type="molecule type" value="Genomic_DNA"/>
</dbReference>
<proteinExistence type="predicted"/>
<comment type="caution">
    <text evidence="2">The sequence shown here is derived from an EMBL/GenBank/DDBJ whole genome shotgun (WGS) entry which is preliminary data.</text>
</comment>
<keyword evidence="3" id="KW-1185">Reference proteome</keyword>
<dbReference type="Gene3D" id="3.90.1480.10">
    <property type="entry name" value="Alpha-2,3-sialyltransferase"/>
    <property type="match status" value="1"/>
</dbReference>